<dbReference type="EMBL" id="CP029145">
    <property type="protein sequence ID" value="AWM33030.1"/>
    <property type="molecule type" value="Genomic_DNA"/>
</dbReference>
<accession>A0A2Z3GWH5</accession>
<dbReference type="AlphaFoldDB" id="A0A2Z3GWH5"/>
<name>A0A2Z3GWH5_9BACT</name>
<sequence length="105" mass="11878">MARAHQHRGGRARPQARLLGAYARREAAIVLFRQQTLLPLDDCLYALQQAIPHLRRSALHRCLERHGISRLPNLEKAGGKKAKFKDYPLGYLHLDFAEVRTGAGK</sequence>
<protein>
    <recommendedName>
        <fullName evidence="3">Transposase</fullName>
    </recommendedName>
</protein>
<dbReference type="KEGG" id="hnv:DDQ68_09745"/>
<evidence type="ECO:0000313" key="2">
    <source>
        <dbReference type="Proteomes" id="UP000245999"/>
    </source>
</evidence>
<keyword evidence="2" id="KW-1185">Reference proteome</keyword>
<gene>
    <name evidence="1" type="ORF">DDQ68_09745</name>
</gene>
<dbReference type="OrthoDB" id="930609at2"/>
<evidence type="ECO:0000313" key="1">
    <source>
        <dbReference type="EMBL" id="AWM33030.1"/>
    </source>
</evidence>
<proteinExistence type="predicted"/>
<reference evidence="2" key="1">
    <citation type="submission" date="2018-04" db="EMBL/GenBank/DDBJ databases">
        <title>Complete genome of Antarctic heterotrophic bacterium Hymenobacter nivis.</title>
        <authorList>
            <person name="Terashima M."/>
        </authorList>
    </citation>
    <scope>NUCLEOTIDE SEQUENCE [LARGE SCALE GENOMIC DNA]</scope>
    <source>
        <strain evidence="2">NBRC 111535</strain>
    </source>
</reference>
<evidence type="ECO:0008006" key="3">
    <source>
        <dbReference type="Google" id="ProtNLM"/>
    </source>
</evidence>
<dbReference type="Proteomes" id="UP000245999">
    <property type="component" value="Chromosome"/>
</dbReference>
<organism evidence="1 2">
    <name type="scientific">Hymenobacter nivis</name>
    <dbReference type="NCBI Taxonomy" id="1850093"/>
    <lineage>
        <taxon>Bacteria</taxon>
        <taxon>Pseudomonadati</taxon>
        <taxon>Bacteroidota</taxon>
        <taxon>Cytophagia</taxon>
        <taxon>Cytophagales</taxon>
        <taxon>Hymenobacteraceae</taxon>
        <taxon>Hymenobacter</taxon>
    </lineage>
</organism>